<comment type="caution">
    <text evidence="13">The sequence shown here is derived from an EMBL/GenBank/DDBJ whole genome shotgun (WGS) entry which is preliminary data.</text>
</comment>
<evidence type="ECO:0000256" key="11">
    <source>
        <dbReference type="ARBA" id="ARBA00045497"/>
    </source>
</evidence>
<dbReference type="InterPro" id="IPR045861">
    <property type="entry name" value="CorA_cytoplasmic_dom"/>
</dbReference>
<dbReference type="PANTHER" id="PTHR46494:SF1">
    <property type="entry name" value="CORA FAMILY METAL ION TRANSPORTER (EUROFUNG)"/>
    <property type="match status" value="1"/>
</dbReference>
<evidence type="ECO:0000256" key="8">
    <source>
        <dbReference type="ARBA" id="ARBA00023065"/>
    </source>
</evidence>
<evidence type="ECO:0000256" key="12">
    <source>
        <dbReference type="RuleBase" id="RU362010"/>
    </source>
</evidence>
<evidence type="ECO:0000313" key="13">
    <source>
        <dbReference type="EMBL" id="MRX46477.1"/>
    </source>
</evidence>
<dbReference type="Gene3D" id="1.20.58.340">
    <property type="entry name" value="Magnesium transport protein CorA, transmembrane region"/>
    <property type="match status" value="2"/>
</dbReference>
<sequence length="375" mass="43934">MVKTPQFFNIKAKQRRSKPGEVPGTFVITENALASKIVVYAYHETHIKELETLHINEALEFIKEHPNNFYWIDIKGLGSQEVLNQVKQHYNINSLVMEDIVNTYQRPKCDDYDDYLFITSRMLELDSGLVMRNEQLSFLVFKDTLITFQEDYQDVLEPVRVRLKTKAGGNLRYLGPSYLLYALMDTVIDHYFTIVNRLGDELEIVEEHLYQRPHKLLMYRILGVKKIMIAMRRAAWPERDKLIEILKKPSNIIHPEVTVFFKDAYDHSVQIIDLIESYKETSISLMDVYLSLMSNKMNEVMKFLTIISSLFIPLTFIVGVYGMNFSYQDPKTGEILPYNMPELYMPNGYIIVCVVMLLIVIGQLWYFGKKGWFKD</sequence>
<organism evidence="13 14">
    <name type="scientific">Pedobacter puniceum</name>
    <dbReference type="NCBI Taxonomy" id="2666136"/>
    <lineage>
        <taxon>Bacteria</taxon>
        <taxon>Pseudomonadati</taxon>
        <taxon>Bacteroidota</taxon>
        <taxon>Sphingobacteriia</taxon>
        <taxon>Sphingobacteriales</taxon>
        <taxon>Sphingobacteriaceae</taxon>
        <taxon>Pedobacter</taxon>
    </lineage>
</organism>
<keyword evidence="7 12" id="KW-1133">Transmembrane helix</keyword>
<dbReference type="InterPro" id="IPR002523">
    <property type="entry name" value="MgTranspt_CorA/ZnTranspt_ZntB"/>
</dbReference>
<keyword evidence="6 12" id="KW-0460">Magnesium</keyword>
<keyword evidence="3 12" id="KW-0813">Transport</keyword>
<feature type="transmembrane region" description="Helical" evidence="12">
    <location>
        <begin position="343"/>
        <end position="367"/>
    </location>
</feature>
<keyword evidence="5 12" id="KW-0812">Transmembrane</keyword>
<evidence type="ECO:0000256" key="10">
    <source>
        <dbReference type="ARBA" id="ARBA00034269"/>
    </source>
</evidence>
<dbReference type="Gene3D" id="3.30.460.20">
    <property type="entry name" value="CorA soluble domain-like"/>
    <property type="match status" value="1"/>
</dbReference>
<evidence type="ECO:0000256" key="1">
    <source>
        <dbReference type="ARBA" id="ARBA00004651"/>
    </source>
</evidence>
<dbReference type="PANTHER" id="PTHR46494">
    <property type="entry name" value="CORA FAMILY METAL ION TRANSPORTER (EUROFUNG)"/>
    <property type="match status" value="1"/>
</dbReference>
<keyword evidence="9 12" id="KW-0472">Membrane</keyword>
<dbReference type="SUPFAM" id="SSF143865">
    <property type="entry name" value="CorA soluble domain-like"/>
    <property type="match status" value="1"/>
</dbReference>
<name>A0A7K0FN77_9SPHI</name>
<accession>A0A7K0FN77</accession>
<dbReference type="SUPFAM" id="SSF144083">
    <property type="entry name" value="Magnesium transport protein CorA, transmembrane region"/>
    <property type="match status" value="1"/>
</dbReference>
<dbReference type="AlphaFoldDB" id="A0A7K0FN77"/>
<comment type="similarity">
    <text evidence="2 12">Belongs to the CorA metal ion transporter (MIT) (TC 1.A.35) family.</text>
</comment>
<evidence type="ECO:0000256" key="3">
    <source>
        <dbReference type="ARBA" id="ARBA00022448"/>
    </source>
</evidence>
<gene>
    <name evidence="12 13" type="primary">corA</name>
    <name evidence="13" type="ORF">GJJ64_04660</name>
</gene>
<dbReference type="GO" id="GO:0015087">
    <property type="term" value="F:cobalt ion transmembrane transporter activity"/>
    <property type="evidence" value="ECO:0007669"/>
    <property type="project" value="UniProtKB-UniRule"/>
</dbReference>
<dbReference type="Pfam" id="PF01544">
    <property type="entry name" value="CorA"/>
    <property type="match status" value="1"/>
</dbReference>
<dbReference type="InterPro" id="IPR004488">
    <property type="entry name" value="Mg/Co-transport_prot_CorA"/>
</dbReference>
<evidence type="ECO:0000256" key="4">
    <source>
        <dbReference type="ARBA" id="ARBA00022475"/>
    </source>
</evidence>
<evidence type="ECO:0000256" key="9">
    <source>
        <dbReference type="ARBA" id="ARBA00023136"/>
    </source>
</evidence>
<evidence type="ECO:0000256" key="2">
    <source>
        <dbReference type="ARBA" id="ARBA00009765"/>
    </source>
</evidence>
<dbReference type="GO" id="GO:0015095">
    <property type="term" value="F:magnesium ion transmembrane transporter activity"/>
    <property type="evidence" value="ECO:0007669"/>
    <property type="project" value="UniProtKB-UniRule"/>
</dbReference>
<evidence type="ECO:0000313" key="14">
    <source>
        <dbReference type="Proteomes" id="UP000462931"/>
    </source>
</evidence>
<dbReference type="CDD" id="cd12828">
    <property type="entry name" value="TmCorA-like_1"/>
    <property type="match status" value="1"/>
</dbReference>
<comment type="catalytic activity">
    <reaction evidence="10">
        <text>Mg(2+)(in) = Mg(2+)(out)</text>
        <dbReference type="Rhea" id="RHEA:29827"/>
        <dbReference type="ChEBI" id="CHEBI:18420"/>
    </reaction>
</comment>
<keyword evidence="4 12" id="KW-1003">Cell membrane</keyword>
<comment type="subcellular location">
    <subcellularLocation>
        <location evidence="1">Cell membrane</location>
        <topology evidence="1">Multi-pass membrane protein</topology>
    </subcellularLocation>
    <subcellularLocation>
        <location evidence="12">Membrane</location>
        <topology evidence="12">Multi-pass membrane protein</topology>
    </subcellularLocation>
</comment>
<dbReference type="GO" id="GO:0005886">
    <property type="term" value="C:plasma membrane"/>
    <property type="evidence" value="ECO:0007669"/>
    <property type="project" value="UniProtKB-SubCell"/>
</dbReference>
<dbReference type="Proteomes" id="UP000462931">
    <property type="component" value="Unassembled WGS sequence"/>
</dbReference>
<keyword evidence="14" id="KW-1185">Reference proteome</keyword>
<dbReference type="GO" id="GO:0000287">
    <property type="term" value="F:magnesium ion binding"/>
    <property type="evidence" value="ECO:0007669"/>
    <property type="project" value="TreeGrafter"/>
</dbReference>
<reference evidence="13 14" key="1">
    <citation type="submission" date="2019-11" db="EMBL/GenBank/DDBJ databases">
        <authorList>
            <person name="Cheng Q."/>
            <person name="Yang Z."/>
        </authorList>
    </citation>
    <scope>NUCLEOTIDE SEQUENCE [LARGE SCALE GENOMIC DNA]</scope>
    <source>
        <strain evidence="13 14">HX-22-1</strain>
    </source>
</reference>
<proteinExistence type="inferred from homology"/>
<dbReference type="RefSeq" id="WP_154286568.1">
    <property type="nucleotide sequence ID" value="NZ_WKJI01000001.1"/>
</dbReference>
<protein>
    <recommendedName>
        <fullName evidence="12">Magnesium transport protein CorA</fullName>
    </recommendedName>
</protein>
<dbReference type="EMBL" id="WKJI01000001">
    <property type="protein sequence ID" value="MRX46477.1"/>
    <property type="molecule type" value="Genomic_DNA"/>
</dbReference>
<dbReference type="GO" id="GO:0050897">
    <property type="term" value="F:cobalt ion binding"/>
    <property type="evidence" value="ECO:0007669"/>
    <property type="project" value="TreeGrafter"/>
</dbReference>
<evidence type="ECO:0000256" key="5">
    <source>
        <dbReference type="ARBA" id="ARBA00022692"/>
    </source>
</evidence>
<evidence type="ECO:0000256" key="7">
    <source>
        <dbReference type="ARBA" id="ARBA00022989"/>
    </source>
</evidence>
<evidence type="ECO:0000256" key="6">
    <source>
        <dbReference type="ARBA" id="ARBA00022842"/>
    </source>
</evidence>
<dbReference type="NCBIfam" id="TIGR00383">
    <property type="entry name" value="corA"/>
    <property type="match status" value="1"/>
</dbReference>
<dbReference type="FunFam" id="1.20.58.340:FF:000004">
    <property type="entry name" value="Magnesium transport protein CorA"/>
    <property type="match status" value="1"/>
</dbReference>
<keyword evidence="8 12" id="KW-0406">Ion transport</keyword>
<comment type="function">
    <text evidence="11">Mediates influx of magnesium ions. Alternates between open and closed states. Activated by low cytoplasmic Mg(2+) levels. Inactive when cytoplasmic Mg(2+) levels are high.</text>
</comment>
<feature type="transmembrane region" description="Helical" evidence="12">
    <location>
        <begin position="303"/>
        <end position="323"/>
    </location>
</feature>
<dbReference type="InterPro" id="IPR045863">
    <property type="entry name" value="CorA_TM1_TM2"/>
</dbReference>